<evidence type="ECO:0000256" key="7">
    <source>
        <dbReference type="ARBA" id="ARBA00022824"/>
    </source>
</evidence>
<dbReference type="PANTHER" id="PTHR24292:SF54">
    <property type="entry name" value="CYP9F3-RELATED"/>
    <property type="match status" value="1"/>
</dbReference>
<name>A0A7R9CEG5_TIMCR</name>
<organism evidence="14">
    <name type="scientific">Timema cristinae</name>
    <name type="common">Walking stick</name>
    <dbReference type="NCBI Taxonomy" id="61476"/>
    <lineage>
        <taxon>Eukaryota</taxon>
        <taxon>Metazoa</taxon>
        <taxon>Ecdysozoa</taxon>
        <taxon>Arthropoda</taxon>
        <taxon>Hexapoda</taxon>
        <taxon>Insecta</taxon>
        <taxon>Pterygota</taxon>
        <taxon>Neoptera</taxon>
        <taxon>Polyneoptera</taxon>
        <taxon>Phasmatodea</taxon>
        <taxon>Timematodea</taxon>
        <taxon>Timematoidea</taxon>
        <taxon>Timematidae</taxon>
        <taxon>Timema</taxon>
    </lineage>
</organism>
<evidence type="ECO:0000256" key="1">
    <source>
        <dbReference type="ARBA" id="ARBA00001971"/>
    </source>
</evidence>
<keyword evidence="12 13" id="KW-0472">Membrane</keyword>
<dbReference type="Gene3D" id="1.10.630.10">
    <property type="entry name" value="Cytochrome P450"/>
    <property type="match status" value="2"/>
</dbReference>
<dbReference type="PRINTS" id="PR00385">
    <property type="entry name" value="P450"/>
</dbReference>
<keyword evidence="7" id="KW-0256">Endoplasmic reticulum</keyword>
<protein>
    <recommendedName>
        <fullName evidence="15">Cytochrome P450</fullName>
    </recommendedName>
</protein>
<reference evidence="14" key="1">
    <citation type="submission" date="2020-11" db="EMBL/GenBank/DDBJ databases">
        <authorList>
            <person name="Tran Van P."/>
        </authorList>
    </citation>
    <scope>NUCLEOTIDE SEQUENCE</scope>
</reference>
<comment type="subcellular location">
    <subcellularLocation>
        <location evidence="3">Endoplasmic reticulum membrane</location>
        <topology evidence="3">Peripheral membrane protein</topology>
    </subcellularLocation>
    <subcellularLocation>
        <location evidence="2">Microsome membrane</location>
        <topology evidence="2">Peripheral membrane protein</topology>
    </subcellularLocation>
</comment>
<keyword evidence="13" id="KW-1133">Transmembrane helix</keyword>
<evidence type="ECO:0000256" key="2">
    <source>
        <dbReference type="ARBA" id="ARBA00004174"/>
    </source>
</evidence>
<evidence type="ECO:0000256" key="3">
    <source>
        <dbReference type="ARBA" id="ARBA00004406"/>
    </source>
</evidence>
<evidence type="ECO:0000313" key="14">
    <source>
        <dbReference type="EMBL" id="CAD7395186.1"/>
    </source>
</evidence>
<evidence type="ECO:0000256" key="10">
    <source>
        <dbReference type="ARBA" id="ARBA00023004"/>
    </source>
</evidence>
<evidence type="ECO:0000256" key="12">
    <source>
        <dbReference type="ARBA" id="ARBA00023136"/>
    </source>
</evidence>
<dbReference type="GO" id="GO:0005506">
    <property type="term" value="F:iron ion binding"/>
    <property type="evidence" value="ECO:0007669"/>
    <property type="project" value="InterPro"/>
</dbReference>
<evidence type="ECO:0000256" key="8">
    <source>
        <dbReference type="ARBA" id="ARBA00022848"/>
    </source>
</evidence>
<comment type="cofactor">
    <cofactor evidence="1">
        <name>heme</name>
        <dbReference type="ChEBI" id="CHEBI:30413"/>
    </cofactor>
</comment>
<evidence type="ECO:0000256" key="9">
    <source>
        <dbReference type="ARBA" id="ARBA00023002"/>
    </source>
</evidence>
<comment type="similarity">
    <text evidence="4">Belongs to the cytochrome P450 family.</text>
</comment>
<dbReference type="InterPro" id="IPR050476">
    <property type="entry name" value="Insect_CytP450_Detox"/>
</dbReference>
<evidence type="ECO:0000256" key="5">
    <source>
        <dbReference type="ARBA" id="ARBA00022617"/>
    </source>
</evidence>
<sequence>MIHLLLQARKAELKEQDGKLSDEDIAAQAFLFFLAGFDTTSTLLCFITYLLALHGGIQDRLQAEIEQVLENSGGKTTYEDLHVMKYLDQVVSECLRLYPPAVVVDRECLRTYTIPGTHITLEKGMRFALMEVKLALVHLLHNFNLQTTSKTPIPLQITRKSLNMTVDGGFWIGIEPRTKA</sequence>
<evidence type="ECO:0000256" key="11">
    <source>
        <dbReference type="ARBA" id="ARBA00023033"/>
    </source>
</evidence>
<dbReference type="EMBL" id="OC317163">
    <property type="protein sequence ID" value="CAD7395186.1"/>
    <property type="molecule type" value="Genomic_DNA"/>
</dbReference>
<dbReference type="GO" id="GO:0004497">
    <property type="term" value="F:monooxygenase activity"/>
    <property type="evidence" value="ECO:0007669"/>
    <property type="project" value="UniProtKB-KW"/>
</dbReference>
<evidence type="ECO:0000256" key="4">
    <source>
        <dbReference type="ARBA" id="ARBA00010617"/>
    </source>
</evidence>
<keyword evidence="6" id="KW-0479">Metal-binding</keyword>
<dbReference type="GO" id="GO:0005789">
    <property type="term" value="C:endoplasmic reticulum membrane"/>
    <property type="evidence" value="ECO:0007669"/>
    <property type="project" value="UniProtKB-SubCell"/>
</dbReference>
<dbReference type="GO" id="GO:0016705">
    <property type="term" value="F:oxidoreductase activity, acting on paired donors, with incorporation or reduction of molecular oxygen"/>
    <property type="evidence" value="ECO:0007669"/>
    <property type="project" value="InterPro"/>
</dbReference>
<evidence type="ECO:0000256" key="13">
    <source>
        <dbReference type="SAM" id="Phobius"/>
    </source>
</evidence>
<dbReference type="PANTHER" id="PTHR24292">
    <property type="entry name" value="CYTOCHROME P450"/>
    <property type="match status" value="1"/>
</dbReference>
<feature type="transmembrane region" description="Helical" evidence="13">
    <location>
        <begin position="29"/>
        <end position="52"/>
    </location>
</feature>
<dbReference type="SUPFAM" id="SSF48264">
    <property type="entry name" value="Cytochrome P450"/>
    <property type="match status" value="1"/>
</dbReference>
<proteinExistence type="inferred from homology"/>
<keyword evidence="10" id="KW-0408">Iron</keyword>
<keyword evidence="9" id="KW-0560">Oxidoreductase</keyword>
<evidence type="ECO:0000256" key="6">
    <source>
        <dbReference type="ARBA" id="ARBA00022723"/>
    </source>
</evidence>
<dbReference type="InterPro" id="IPR002401">
    <property type="entry name" value="Cyt_P450_E_grp-I"/>
</dbReference>
<dbReference type="Pfam" id="PF00067">
    <property type="entry name" value="p450"/>
    <property type="match status" value="1"/>
</dbReference>
<gene>
    <name evidence="14" type="ORF">TCEB3V08_LOCUS2999</name>
</gene>
<dbReference type="PRINTS" id="PR00463">
    <property type="entry name" value="EP450I"/>
</dbReference>
<keyword evidence="11" id="KW-0503">Monooxygenase</keyword>
<evidence type="ECO:0008006" key="15">
    <source>
        <dbReference type="Google" id="ProtNLM"/>
    </source>
</evidence>
<dbReference type="InterPro" id="IPR036396">
    <property type="entry name" value="Cyt_P450_sf"/>
</dbReference>
<dbReference type="AlphaFoldDB" id="A0A7R9CEG5"/>
<accession>A0A7R9CEG5</accession>
<keyword evidence="5" id="KW-0349">Heme</keyword>
<dbReference type="GO" id="GO:0020037">
    <property type="term" value="F:heme binding"/>
    <property type="evidence" value="ECO:0007669"/>
    <property type="project" value="InterPro"/>
</dbReference>
<keyword evidence="13" id="KW-0812">Transmembrane</keyword>
<keyword evidence="8" id="KW-0492">Microsome</keyword>
<dbReference type="InterPro" id="IPR001128">
    <property type="entry name" value="Cyt_P450"/>
</dbReference>